<evidence type="ECO:0000256" key="4">
    <source>
        <dbReference type="SAM" id="MobiDB-lite"/>
    </source>
</evidence>
<dbReference type="Pfam" id="PF22939">
    <property type="entry name" value="WHD_GPIID"/>
    <property type="match status" value="1"/>
</dbReference>
<dbReference type="InterPro" id="IPR027417">
    <property type="entry name" value="P-loop_NTPase"/>
</dbReference>
<evidence type="ECO:0000313" key="7">
    <source>
        <dbReference type="EMBL" id="BCR90159.1"/>
    </source>
</evidence>
<dbReference type="Gene3D" id="3.40.50.300">
    <property type="entry name" value="P-loop containing nucleotide triphosphate hydrolases"/>
    <property type="match status" value="1"/>
</dbReference>
<feature type="repeat" description="ANK" evidence="3">
    <location>
        <begin position="890"/>
        <end position="919"/>
    </location>
</feature>
<evidence type="ECO:0000259" key="5">
    <source>
        <dbReference type="Pfam" id="PF22939"/>
    </source>
</evidence>
<feature type="repeat" description="ANK" evidence="3">
    <location>
        <begin position="924"/>
        <end position="954"/>
    </location>
</feature>
<dbReference type="Pfam" id="PF12796">
    <property type="entry name" value="Ank_2"/>
    <property type="match status" value="2"/>
</dbReference>
<name>A0A7R7VU68_ASPCH</name>
<evidence type="ECO:0000256" key="2">
    <source>
        <dbReference type="ARBA" id="ARBA00023043"/>
    </source>
</evidence>
<accession>A0A7R7VU68</accession>
<keyword evidence="1" id="KW-0677">Repeat</keyword>
<dbReference type="AlphaFoldDB" id="A0A7R7VU68"/>
<dbReference type="GO" id="GO:0005737">
    <property type="term" value="C:cytoplasm"/>
    <property type="evidence" value="ECO:0007669"/>
    <property type="project" value="TreeGrafter"/>
</dbReference>
<feature type="repeat" description="ANK" evidence="3">
    <location>
        <begin position="785"/>
        <end position="817"/>
    </location>
</feature>
<dbReference type="RefSeq" id="XP_043138681.1">
    <property type="nucleotide sequence ID" value="XM_043281176.1"/>
</dbReference>
<feature type="domain" description="Nephrocystin 3-like N-terminal" evidence="6">
    <location>
        <begin position="207"/>
        <end position="373"/>
    </location>
</feature>
<dbReference type="EMBL" id="AP024421">
    <property type="protein sequence ID" value="BCR90159.1"/>
    <property type="molecule type" value="Genomic_DNA"/>
</dbReference>
<evidence type="ECO:0000259" key="6">
    <source>
        <dbReference type="Pfam" id="PF24883"/>
    </source>
</evidence>
<sequence>MPNPLADEAAWLSQCIKTCKSLHEYYTGYCDSVPSQADPAGEFEILLATLGELDTTLKNRCFEQGEEQNQIDTIKFPISNCGVIINELQEEHDRISATVEKAAIGIHQASDRAAAYPFRQSTMQRLHEIVDDLQRHVSSMLNALNPKQQKVGINDDDDDDDDDDLARPDALIQHMNPLGKSLIFEEWLPTVDATIDHRAIYAKRHRGTGLWLQKSHPFREWLAQENSLLWLNGAPGCGKSVLCSTAIQSTFCQQQQQQKHMSDVAIAFFYFSSAEMSKQGASAMFQELLLQLEKQQQRSSKQLASEILYQKYELTGPPEAELADCLRASIQRFRHAFVFLDGIDENPNQAGVLTAINKMRNWDLPDLHMLITSCDTPDIRSSLSPSPNEDIPLQSDAINQDISRYVTFKITNDMKLQRWKQYKIRIQQALTRFSQGVFRYAECQLEALKRYPRTKCYLEEFLCSLPRNLDETYERLLSNIDNCYINDTRRILELVCFSPRPLLVEELADAYAVDLKNLCLDPDRRMLDAESIRELCPGLVQVMPVVDSANEGKIKSTVCIAHSSLQKYLIREQVRHSNPARVSFQDKIAQAEMAQTCLVYLLEPELRTGELDETKLKAFPLAHYAAKFWFHLFQRAESNTQIESLVLQLFTYQRGAFDRWVELYDVDGLWESIYRADPALHGLLTPVYFASYLGLGWVLQDLLDGIVKDGDGSGPAERGLATALQIASWRGHEHIIQILLNNDANVNASGEWCGTALHAASRNGHQKAVQMLLELGADVNAPGPECETALHTAAANGHAPVVQMLLDWGVGVDMVDHHRLISRALQVAASRCHMNVVQMLVDRGADVNHKRGGQCGNALEAASRQGSEELVRLLLANGADVNAYSGLYGNPLCNAGLSGNPQVVQMLLDNGADVNAGSFFILGTPLMWATNQEDNEKVVELLLQQGAHVNDQGGTRGNALQNACGRGNARVVRLLLDWGADVNARSEHQGTALQVAARHGATDAVRILLDRGANANAPPGPHGTALEAALYIEDEEIVRMLRAAGAKPSKYCKL</sequence>
<dbReference type="Pfam" id="PF24883">
    <property type="entry name" value="NPHP3_N"/>
    <property type="match status" value="1"/>
</dbReference>
<feature type="repeat" description="ANK" evidence="3">
    <location>
        <begin position="854"/>
        <end position="886"/>
    </location>
</feature>
<feature type="repeat" description="ANK" evidence="3">
    <location>
        <begin position="755"/>
        <end position="784"/>
    </location>
</feature>
<dbReference type="PRINTS" id="PR01415">
    <property type="entry name" value="ANKYRIN"/>
</dbReference>
<dbReference type="SUPFAM" id="SSF48403">
    <property type="entry name" value="Ankyrin repeat"/>
    <property type="match status" value="1"/>
</dbReference>
<dbReference type="Pfam" id="PF13637">
    <property type="entry name" value="Ank_4"/>
    <property type="match status" value="1"/>
</dbReference>
<dbReference type="InterPro" id="IPR002110">
    <property type="entry name" value="Ankyrin_rpt"/>
</dbReference>
<gene>
    <name evidence="7" type="ORF">ACHE_60045S</name>
</gene>
<feature type="repeat" description="ANK" evidence="3">
    <location>
        <begin position="955"/>
        <end position="987"/>
    </location>
</feature>
<keyword evidence="8" id="KW-1185">Reference proteome</keyword>
<dbReference type="Gene3D" id="1.25.40.20">
    <property type="entry name" value="Ankyrin repeat-containing domain"/>
    <property type="match status" value="2"/>
</dbReference>
<dbReference type="InterPro" id="IPR054471">
    <property type="entry name" value="GPIID_WHD"/>
</dbReference>
<dbReference type="PROSITE" id="PS50297">
    <property type="entry name" value="ANK_REP_REGION"/>
    <property type="match status" value="7"/>
</dbReference>
<feature type="repeat" description="ANK" evidence="3">
    <location>
        <begin position="719"/>
        <end position="751"/>
    </location>
</feature>
<reference evidence="7" key="2">
    <citation type="submission" date="2021-02" db="EMBL/GenBank/DDBJ databases">
        <title>Aspergillus chevalieri M1 genome sequence.</title>
        <authorList>
            <person name="Kadooka C."/>
            <person name="Mori K."/>
            <person name="Futagami T."/>
        </authorList>
    </citation>
    <scope>NUCLEOTIDE SEQUENCE</scope>
    <source>
        <strain evidence="7">M1</strain>
    </source>
</reference>
<evidence type="ECO:0008006" key="9">
    <source>
        <dbReference type="Google" id="ProtNLM"/>
    </source>
</evidence>
<dbReference type="InterPro" id="IPR056884">
    <property type="entry name" value="NPHP3-like_N"/>
</dbReference>
<feature type="domain" description="GPI inositol-deacylase winged helix" evidence="5">
    <location>
        <begin position="487"/>
        <end position="574"/>
    </location>
</feature>
<feature type="region of interest" description="Disordered" evidence="4">
    <location>
        <begin position="146"/>
        <end position="166"/>
    </location>
</feature>
<protein>
    <recommendedName>
        <fullName evidence="9">NACHT domain-containing protein</fullName>
    </recommendedName>
</protein>
<keyword evidence="2 3" id="KW-0040">ANK repeat</keyword>
<dbReference type="PANTHER" id="PTHR24198:SF165">
    <property type="entry name" value="ANKYRIN REPEAT-CONTAINING PROTEIN-RELATED"/>
    <property type="match status" value="1"/>
</dbReference>
<feature type="repeat" description="ANK" evidence="3">
    <location>
        <begin position="824"/>
        <end position="852"/>
    </location>
</feature>
<feature type="repeat" description="ANK" evidence="3">
    <location>
        <begin position="988"/>
        <end position="1020"/>
    </location>
</feature>
<evidence type="ECO:0000313" key="8">
    <source>
        <dbReference type="Proteomes" id="UP000637239"/>
    </source>
</evidence>
<organism evidence="7 8">
    <name type="scientific">Aspergillus chevalieri</name>
    <name type="common">Eurotium chevalieri</name>
    <dbReference type="NCBI Taxonomy" id="182096"/>
    <lineage>
        <taxon>Eukaryota</taxon>
        <taxon>Fungi</taxon>
        <taxon>Dikarya</taxon>
        <taxon>Ascomycota</taxon>
        <taxon>Pezizomycotina</taxon>
        <taxon>Eurotiomycetes</taxon>
        <taxon>Eurotiomycetidae</taxon>
        <taxon>Eurotiales</taxon>
        <taxon>Aspergillaceae</taxon>
        <taxon>Aspergillus</taxon>
        <taxon>Aspergillus subgen. Aspergillus</taxon>
    </lineage>
</organism>
<proteinExistence type="predicted"/>
<dbReference type="KEGG" id="ache:ACHE_60045S"/>
<dbReference type="SUPFAM" id="SSF52540">
    <property type="entry name" value="P-loop containing nucleoside triphosphate hydrolases"/>
    <property type="match status" value="1"/>
</dbReference>
<evidence type="ECO:0000256" key="3">
    <source>
        <dbReference type="PROSITE-ProRule" id="PRU00023"/>
    </source>
</evidence>
<dbReference type="GeneID" id="66984517"/>
<dbReference type="PROSITE" id="PS50088">
    <property type="entry name" value="ANK_REPEAT"/>
    <property type="match status" value="9"/>
</dbReference>
<feature type="compositionally biased region" description="Acidic residues" evidence="4">
    <location>
        <begin position="154"/>
        <end position="164"/>
    </location>
</feature>
<dbReference type="Proteomes" id="UP000637239">
    <property type="component" value="Chromosome 6"/>
</dbReference>
<evidence type="ECO:0000256" key="1">
    <source>
        <dbReference type="ARBA" id="ARBA00022737"/>
    </source>
</evidence>
<dbReference type="PANTHER" id="PTHR24198">
    <property type="entry name" value="ANKYRIN REPEAT AND PROTEIN KINASE DOMAIN-CONTAINING PROTEIN"/>
    <property type="match status" value="1"/>
</dbReference>
<reference evidence="7" key="1">
    <citation type="submission" date="2021-01" db="EMBL/GenBank/DDBJ databases">
        <authorList>
            <consortium name="Aspergillus chevalieri M1 genome sequencing consortium"/>
            <person name="Kazuki M."/>
            <person name="Futagami T."/>
        </authorList>
    </citation>
    <scope>NUCLEOTIDE SEQUENCE</scope>
    <source>
        <strain evidence="7">M1</strain>
    </source>
</reference>
<dbReference type="SMART" id="SM00248">
    <property type="entry name" value="ANK"/>
    <property type="match status" value="10"/>
</dbReference>
<dbReference type="InterPro" id="IPR036770">
    <property type="entry name" value="Ankyrin_rpt-contain_sf"/>
</dbReference>
<dbReference type="Pfam" id="PF00023">
    <property type="entry name" value="Ank"/>
    <property type="match status" value="2"/>
</dbReference>